<evidence type="ECO:0000313" key="8">
    <source>
        <dbReference type="Proteomes" id="UP000283734"/>
    </source>
</evidence>
<feature type="domain" description="Pyrrolo-quinoline quinone repeat" evidence="6">
    <location>
        <begin position="74"/>
        <end position="285"/>
    </location>
</feature>
<keyword evidence="1 4" id="KW-0732">Signal</keyword>
<evidence type="ECO:0000256" key="3">
    <source>
        <dbReference type="ARBA" id="ARBA00023237"/>
    </source>
</evidence>
<evidence type="ECO:0000256" key="2">
    <source>
        <dbReference type="ARBA" id="ARBA00023136"/>
    </source>
</evidence>
<feature type="signal peptide" evidence="5">
    <location>
        <begin position="1"/>
        <end position="24"/>
    </location>
</feature>
<keyword evidence="4" id="KW-0564">Palmitate</keyword>
<dbReference type="OrthoDB" id="5173551at2"/>
<keyword evidence="2 4" id="KW-0472">Membrane</keyword>
<dbReference type="HAMAP" id="MF_00923">
    <property type="entry name" value="OM_assembly_BamB"/>
    <property type="match status" value="1"/>
</dbReference>
<evidence type="ECO:0000256" key="1">
    <source>
        <dbReference type="ARBA" id="ARBA00022729"/>
    </source>
</evidence>
<comment type="similarity">
    <text evidence="4">Belongs to the BamB family.</text>
</comment>
<keyword evidence="3 4" id="KW-0998">Cell outer membrane</keyword>
<dbReference type="InterPro" id="IPR017687">
    <property type="entry name" value="BamB"/>
</dbReference>
<keyword evidence="8" id="KW-1185">Reference proteome</keyword>
<evidence type="ECO:0000313" key="7">
    <source>
        <dbReference type="EMBL" id="RJG17285.1"/>
    </source>
</evidence>
<dbReference type="PROSITE" id="PS51257">
    <property type="entry name" value="PROKAR_LIPOPROTEIN"/>
    <property type="match status" value="1"/>
</dbReference>
<comment type="subcellular location">
    <subcellularLocation>
        <location evidence="4">Cell outer membrane</location>
        <topology evidence="4">Lipid-anchor</topology>
    </subcellularLocation>
</comment>
<evidence type="ECO:0000256" key="4">
    <source>
        <dbReference type="HAMAP-Rule" id="MF_00923"/>
    </source>
</evidence>
<dbReference type="Pfam" id="PF13360">
    <property type="entry name" value="PQQ_2"/>
    <property type="match status" value="2"/>
</dbReference>
<evidence type="ECO:0000256" key="5">
    <source>
        <dbReference type="SAM" id="SignalP"/>
    </source>
</evidence>
<feature type="domain" description="Pyrrolo-quinoline quinone repeat" evidence="6">
    <location>
        <begin position="289"/>
        <end position="376"/>
    </location>
</feature>
<dbReference type="NCBIfam" id="TIGR03300">
    <property type="entry name" value="assembly_YfgL"/>
    <property type="match status" value="1"/>
</dbReference>
<reference evidence="7 8" key="1">
    <citation type="submission" date="2018-09" db="EMBL/GenBank/DDBJ databases">
        <title>Alcanivorax profundi sp. nov., isolated from 1000 m-depth seawater of the Mariana Trench.</title>
        <authorList>
            <person name="Liu J."/>
        </authorList>
    </citation>
    <scope>NUCLEOTIDE SEQUENCE [LARGE SCALE GENOMIC DNA]</scope>
    <source>
        <strain evidence="7 8">MTEO17</strain>
    </source>
</reference>
<comment type="function">
    <text evidence="4">Part of the outer membrane protein assembly complex, which is involved in assembly and insertion of beta-barrel proteins into the outer membrane.</text>
</comment>
<dbReference type="GO" id="GO:0043165">
    <property type="term" value="P:Gram-negative-bacterium-type cell outer membrane assembly"/>
    <property type="evidence" value="ECO:0007669"/>
    <property type="project" value="UniProtKB-UniRule"/>
</dbReference>
<gene>
    <name evidence="4 7" type="primary">bamB</name>
    <name evidence="7" type="ORF">D4A39_11170</name>
</gene>
<dbReference type="Proteomes" id="UP000283734">
    <property type="component" value="Unassembled WGS sequence"/>
</dbReference>
<dbReference type="GO" id="GO:0009279">
    <property type="term" value="C:cell outer membrane"/>
    <property type="evidence" value="ECO:0007669"/>
    <property type="project" value="UniProtKB-SubCell"/>
</dbReference>
<dbReference type="SMART" id="SM00564">
    <property type="entry name" value="PQQ"/>
    <property type="match status" value="7"/>
</dbReference>
<dbReference type="PANTHER" id="PTHR34512">
    <property type="entry name" value="CELL SURFACE PROTEIN"/>
    <property type="match status" value="1"/>
</dbReference>
<proteinExistence type="inferred from homology"/>
<dbReference type="SUPFAM" id="SSF50998">
    <property type="entry name" value="Quinoprotein alcohol dehydrogenase-like"/>
    <property type="match status" value="1"/>
</dbReference>
<dbReference type="InterPro" id="IPR015943">
    <property type="entry name" value="WD40/YVTN_repeat-like_dom_sf"/>
</dbReference>
<feature type="chain" id="PRO_5019597596" description="Outer membrane protein assembly factor BamB" evidence="5">
    <location>
        <begin position="25"/>
        <end position="381"/>
    </location>
</feature>
<dbReference type="EMBL" id="QYYA01000003">
    <property type="protein sequence ID" value="RJG17285.1"/>
    <property type="molecule type" value="Genomic_DNA"/>
</dbReference>
<dbReference type="InterPro" id="IPR011047">
    <property type="entry name" value="Quinoprotein_ADH-like_sf"/>
</dbReference>
<dbReference type="Gene3D" id="2.130.10.10">
    <property type="entry name" value="YVTN repeat-like/Quinoprotein amine dehydrogenase"/>
    <property type="match status" value="1"/>
</dbReference>
<comment type="caution">
    <text evidence="7">The sequence shown here is derived from an EMBL/GenBank/DDBJ whole genome shotgun (WGS) entry which is preliminary data.</text>
</comment>
<dbReference type="AlphaFoldDB" id="A0A418XWS9"/>
<evidence type="ECO:0000259" key="6">
    <source>
        <dbReference type="Pfam" id="PF13360"/>
    </source>
</evidence>
<dbReference type="InterPro" id="IPR018391">
    <property type="entry name" value="PQQ_b-propeller_rpt"/>
</dbReference>
<dbReference type="GO" id="GO:0051205">
    <property type="term" value="P:protein insertion into membrane"/>
    <property type="evidence" value="ECO:0007669"/>
    <property type="project" value="UniProtKB-UniRule"/>
</dbReference>
<keyword evidence="4" id="KW-0449">Lipoprotein</keyword>
<name>A0A418XWS9_9GAMM</name>
<dbReference type="PANTHER" id="PTHR34512:SF30">
    <property type="entry name" value="OUTER MEMBRANE PROTEIN ASSEMBLY FACTOR BAMB"/>
    <property type="match status" value="1"/>
</dbReference>
<dbReference type="RefSeq" id="WP_022986940.1">
    <property type="nucleotide sequence ID" value="NZ_CAXGPP010000063.1"/>
</dbReference>
<sequence>MKYFLLPLMLASLVLAGCSSNPNAIEPNDLPDFEASYKVKRLWSEGVGDGVEDSQLSLRPAVTALQVIAGDVFGDVYAVSRDKGKRQWRKKTGDRIAGGFYAGYGMVLYGTREGMAVALDAETGEELWRTQLSGEVLAIPVSDGSLTIFQTQDGHVVALDAATGEQRWDFETPVPTLTLRGLAQPTIANDRVYAGFANAKVAALDLASGAPVWEQRIAEATGRSELDRLIDVDSNLIVEGGGVFAVTFQGRISVMDQDNGRQYWDKDMSSALNISTSGSGSLFVADDVGVVRAVDQRGGTVLWKQDGLYGRRLTGTAFQDGLVAVGDYEGYIHWLNADDGSIVARKRHDGDGFAGTPVSYDDILYVLGYDGKLSAYQLTPR</sequence>
<dbReference type="InterPro" id="IPR002372">
    <property type="entry name" value="PQQ_rpt_dom"/>
</dbReference>
<comment type="subunit">
    <text evidence="4">Part of the Bam complex.</text>
</comment>
<accession>A0A418XWS9</accession>
<protein>
    <recommendedName>
        <fullName evidence="4">Outer membrane protein assembly factor BamB</fullName>
    </recommendedName>
</protein>
<organism evidence="7 8">
    <name type="scientific">Alcanivorax profundi</name>
    <dbReference type="NCBI Taxonomy" id="2338368"/>
    <lineage>
        <taxon>Bacteria</taxon>
        <taxon>Pseudomonadati</taxon>
        <taxon>Pseudomonadota</taxon>
        <taxon>Gammaproteobacteria</taxon>
        <taxon>Oceanospirillales</taxon>
        <taxon>Alcanivoracaceae</taxon>
        <taxon>Alcanivorax</taxon>
    </lineage>
</organism>